<dbReference type="SUPFAM" id="SSF69593">
    <property type="entry name" value="Glycerol-3-phosphate (1)-acyltransferase"/>
    <property type="match status" value="1"/>
</dbReference>
<protein>
    <submittedName>
        <fullName evidence="10">Lysophospholipid acyltransferase family protein</fullName>
    </submittedName>
</protein>
<evidence type="ECO:0000256" key="7">
    <source>
        <dbReference type="ARBA" id="ARBA00023315"/>
    </source>
</evidence>
<dbReference type="RefSeq" id="WP_284481061.1">
    <property type="nucleotide sequence ID" value="NZ_JASNJD010000007.1"/>
</dbReference>
<comment type="subcellular location">
    <subcellularLocation>
        <location evidence="1">Membrane</location>
    </subcellularLocation>
</comment>
<evidence type="ECO:0000313" key="11">
    <source>
        <dbReference type="Proteomes" id="UP001243757"/>
    </source>
</evidence>
<dbReference type="PANTHER" id="PTHR23063:SF52">
    <property type="entry name" value="LYSOPHOSPHATIDYLCHOLINE ACYLTRANSFERASE"/>
    <property type="match status" value="1"/>
</dbReference>
<keyword evidence="7 10" id="KW-0012">Acyltransferase</keyword>
<keyword evidence="6 8" id="KW-0472">Membrane</keyword>
<evidence type="ECO:0000256" key="6">
    <source>
        <dbReference type="ARBA" id="ARBA00023136"/>
    </source>
</evidence>
<keyword evidence="5" id="KW-0443">Lipid metabolism</keyword>
<dbReference type="InterPro" id="IPR002123">
    <property type="entry name" value="Plipid/glycerol_acylTrfase"/>
</dbReference>
<evidence type="ECO:0000256" key="1">
    <source>
        <dbReference type="ARBA" id="ARBA00004370"/>
    </source>
</evidence>
<dbReference type="Proteomes" id="UP001243757">
    <property type="component" value="Unassembled WGS sequence"/>
</dbReference>
<sequence>MSPLWTSDTPPDPVVIPPLGWLLAAVRAPLLIVLITVCLILLLLLRLVEVPIWGRGRPITPFITQFVCRNALRILGIGFTRHGRPMRGPGAVVANHSSWLDIFTLNAAKRIYFVSKAEVASWPGIGILARATGTIFIERDRRHAHAQTRLFADRLAAGHKLLFFPEGTSTDGLRVLPFKTTLFGAFFAEELRHSLRIQPVSVIYHAPASQPARFYGWWGDMSFGSHLIKTLATLRHGRVDVVYHPPLKVSDFDNRKALAARAEEVVRAGLERYLPRAGT</sequence>
<organism evidence="10 11">
    <name type="scientific">Pseudodonghicola flavimaris</name>
    <dbReference type="NCBI Taxonomy" id="3050036"/>
    <lineage>
        <taxon>Bacteria</taxon>
        <taxon>Pseudomonadati</taxon>
        <taxon>Pseudomonadota</taxon>
        <taxon>Alphaproteobacteria</taxon>
        <taxon>Rhodobacterales</taxon>
        <taxon>Paracoccaceae</taxon>
        <taxon>Pseudodonghicola</taxon>
    </lineage>
</organism>
<dbReference type="CDD" id="cd07989">
    <property type="entry name" value="LPLAT_AGPAT-like"/>
    <property type="match status" value="1"/>
</dbReference>
<name>A0ABT7F162_9RHOB</name>
<evidence type="ECO:0000256" key="3">
    <source>
        <dbReference type="ARBA" id="ARBA00022692"/>
    </source>
</evidence>
<keyword evidence="4 8" id="KW-1133">Transmembrane helix</keyword>
<evidence type="ECO:0000256" key="5">
    <source>
        <dbReference type="ARBA" id="ARBA00023098"/>
    </source>
</evidence>
<evidence type="ECO:0000256" key="4">
    <source>
        <dbReference type="ARBA" id="ARBA00022989"/>
    </source>
</evidence>
<comment type="caution">
    <text evidence="10">The sequence shown here is derived from an EMBL/GenBank/DDBJ whole genome shotgun (WGS) entry which is preliminary data.</text>
</comment>
<dbReference type="EMBL" id="JASNJD010000007">
    <property type="protein sequence ID" value="MDK3018245.1"/>
    <property type="molecule type" value="Genomic_DNA"/>
</dbReference>
<feature type="transmembrane region" description="Helical" evidence="8">
    <location>
        <begin position="20"/>
        <end position="45"/>
    </location>
</feature>
<dbReference type="Pfam" id="PF01553">
    <property type="entry name" value="Acyltransferase"/>
    <property type="match status" value="1"/>
</dbReference>
<evidence type="ECO:0000256" key="8">
    <source>
        <dbReference type="SAM" id="Phobius"/>
    </source>
</evidence>
<dbReference type="PANTHER" id="PTHR23063">
    <property type="entry name" value="PHOSPHOLIPID ACYLTRANSFERASE"/>
    <property type="match status" value="1"/>
</dbReference>
<accession>A0ABT7F162</accession>
<evidence type="ECO:0000259" key="9">
    <source>
        <dbReference type="SMART" id="SM00563"/>
    </source>
</evidence>
<dbReference type="GO" id="GO:0016746">
    <property type="term" value="F:acyltransferase activity"/>
    <property type="evidence" value="ECO:0007669"/>
    <property type="project" value="UniProtKB-KW"/>
</dbReference>
<feature type="domain" description="Phospholipid/glycerol acyltransferase" evidence="9">
    <location>
        <begin position="90"/>
        <end position="205"/>
    </location>
</feature>
<evidence type="ECO:0000256" key="2">
    <source>
        <dbReference type="ARBA" id="ARBA00022679"/>
    </source>
</evidence>
<proteinExistence type="predicted"/>
<gene>
    <name evidence="10" type="ORF">QO033_11205</name>
</gene>
<dbReference type="SMART" id="SM00563">
    <property type="entry name" value="PlsC"/>
    <property type="match status" value="1"/>
</dbReference>
<reference evidence="10 11" key="1">
    <citation type="submission" date="2023-05" db="EMBL/GenBank/DDBJ databases">
        <title>Pseudodonghicola sp. nov.</title>
        <authorList>
            <person name="Huang J."/>
        </authorList>
    </citation>
    <scope>NUCLEOTIDE SEQUENCE [LARGE SCALE GENOMIC DNA]</scope>
    <source>
        <strain evidence="10 11">IC7</strain>
    </source>
</reference>
<evidence type="ECO:0000313" key="10">
    <source>
        <dbReference type="EMBL" id="MDK3018245.1"/>
    </source>
</evidence>
<keyword evidence="11" id="KW-1185">Reference proteome</keyword>
<keyword evidence="3 8" id="KW-0812">Transmembrane</keyword>
<keyword evidence="2" id="KW-0808">Transferase</keyword>